<proteinExistence type="predicted"/>
<evidence type="ECO:0000313" key="3">
    <source>
        <dbReference type="Proteomes" id="UP000428328"/>
    </source>
</evidence>
<reference evidence="2 3" key="1">
    <citation type="submission" date="2019-11" db="EMBL/GenBank/DDBJ databases">
        <authorList>
            <person name="Zheng R.K."/>
            <person name="Sun C.M."/>
        </authorList>
    </citation>
    <scope>NUCLEOTIDE SEQUENCE [LARGE SCALE GENOMIC DNA]</scope>
    <source>
        <strain evidence="2 3">SRB007</strain>
    </source>
</reference>
<accession>A0A6I6JEX8</accession>
<protein>
    <submittedName>
        <fullName evidence="2">Uncharacterized protein</fullName>
    </submittedName>
</protein>
<dbReference type="Proteomes" id="UP000428328">
    <property type="component" value="Chromosome"/>
</dbReference>
<keyword evidence="1" id="KW-0732">Signal</keyword>
<sequence>MKTRILIALTLILALSATAAFAGDRGRLARQLDREGDRIAQEYDARGDRINEHYDLMALNAALHGDFGTALMLDAKGDRINARLDAKGARINRALDRKSAAIARHARYENKHRKVAYRHHYRHGR</sequence>
<name>A0A6I6JEX8_9BACT</name>
<gene>
    <name evidence="2" type="ORF">GM415_05755</name>
</gene>
<keyword evidence="3" id="KW-1185">Reference proteome</keyword>
<dbReference type="RefSeq" id="WP_158946865.1">
    <property type="nucleotide sequence ID" value="NZ_CP046400.1"/>
</dbReference>
<feature type="chain" id="PRO_5026357231" evidence="1">
    <location>
        <begin position="23"/>
        <end position="125"/>
    </location>
</feature>
<feature type="signal peptide" evidence="1">
    <location>
        <begin position="1"/>
        <end position="22"/>
    </location>
</feature>
<dbReference type="EMBL" id="CP046400">
    <property type="protein sequence ID" value="QGY39640.1"/>
    <property type="molecule type" value="Genomic_DNA"/>
</dbReference>
<organism evidence="2 3">
    <name type="scientific">Pseudodesulfovibrio cashew</name>
    <dbReference type="NCBI Taxonomy" id="2678688"/>
    <lineage>
        <taxon>Bacteria</taxon>
        <taxon>Pseudomonadati</taxon>
        <taxon>Thermodesulfobacteriota</taxon>
        <taxon>Desulfovibrionia</taxon>
        <taxon>Desulfovibrionales</taxon>
        <taxon>Desulfovibrionaceae</taxon>
    </lineage>
</organism>
<dbReference type="KEGG" id="psel:GM415_05755"/>
<evidence type="ECO:0000256" key="1">
    <source>
        <dbReference type="SAM" id="SignalP"/>
    </source>
</evidence>
<evidence type="ECO:0000313" key="2">
    <source>
        <dbReference type="EMBL" id="QGY39640.1"/>
    </source>
</evidence>
<dbReference type="AlphaFoldDB" id="A0A6I6JEX8"/>